<organism evidence="2 3">
    <name type="scientific">Candidatus Cryptobacteroides excrementavium</name>
    <dbReference type="NCBI Taxonomy" id="2840759"/>
    <lineage>
        <taxon>Bacteria</taxon>
        <taxon>Pseudomonadati</taxon>
        <taxon>Bacteroidota</taxon>
        <taxon>Bacteroidia</taxon>
        <taxon>Bacteroidales</taxon>
        <taxon>Candidatus Cryptobacteroides</taxon>
    </lineage>
</organism>
<feature type="signal peptide" evidence="1">
    <location>
        <begin position="1"/>
        <end position="22"/>
    </location>
</feature>
<evidence type="ECO:0000313" key="2">
    <source>
        <dbReference type="EMBL" id="MBO8484801.1"/>
    </source>
</evidence>
<dbReference type="Proteomes" id="UP000823750">
    <property type="component" value="Unassembled WGS sequence"/>
</dbReference>
<dbReference type="AlphaFoldDB" id="A0A9D9J1E3"/>
<name>A0A9D9J1E3_9BACT</name>
<reference evidence="2" key="2">
    <citation type="journal article" date="2021" name="PeerJ">
        <title>Extensive microbial diversity within the chicken gut microbiome revealed by metagenomics and culture.</title>
        <authorList>
            <person name="Gilroy R."/>
            <person name="Ravi A."/>
            <person name="Getino M."/>
            <person name="Pursley I."/>
            <person name="Horton D.L."/>
            <person name="Alikhan N.F."/>
            <person name="Baker D."/>
            <person name="Gharbi K."/>
            <person name="Hall N."/>
            <person name="Watson M."/>
            <person name="Adriaenssens E.M."/>
            <person name="Foster-Nyarko E."/>
            <person name="Jarju S."/>
            <person name="Secka A."/>
            <person name="Antonio M."/>
            <person name="Oren A."/>
            <person name="Chaudhuri R.R."/>
            <person name="La Ragione R."/>
            <person name="Hildebrand F."/>
            <person name="Pallen M.J."/>
        </authorList>
    </citation>
    <scope>NUCLEOTIDE SEQUENCE</scope>
    <source>
        <strain evidence="2">B2-16538</strain>
    </source>
</reference>
<gene>
    <name evidence="2" type="ORF">IAB78_00045</name>
</gene>
<feature type="chain" id="PRO_5039040912" evidence="1">
    <location>
        <begin position="23"/>
        <end position="815"/>
    </location>
</feature>
<proteinExistence type="predicted"/>
<protein>
    <submittedName>
        <fullName evidence="2">Uncharacterized protein</fullName>
    </submittedName>
</protein>
<sequence>MKTFRYLIYSTFILLAAGMASCTQEEFKPGEPDLENCYGVYFDDVQQNAGSLMLDPSDPRSLTFSVSRLKEDGEIEVPVVVEGSEEGIFEAEPLIFEDGQRTAVLTVNFDKAESSKNYSCRLSLEDPQYALVYGQNSLSVDFSFVIIEWELVTGAGGEQTGMWRDDIISSYFIPAAYNQQYAEHEVTVYKRKDIEGYYRVDNAYTKEYVESMLNVALIGATPSCSNPSLVINATDPEKVWIDLQSIGVDLGGSYSGVLSICSNVEEVISNADNLYGTLENGVIEFPANGILFEQGGSLYLANTAGKTRLILPGYEAPDYSLSLQAGACTDGSLPVTFVKGTDVASVKYAMYTGRLDDGQVYTYADNIIRGEESNVKTLGAGESSVTVSGMETGFYTLVAVAYDAKGNDCGYTSVSFGYVAQGDDMSVQIDAGMIVSDKYAPQGFTSENSIEYYIYGEDIENAYLAFYETSSLSGASDMDLVSDILSKAENTMLGSAEIAKINNEGYVDILTGLDPATSYTMVLYADNGYESTLVKEEATTLGAPLNPLEKIYTDSDIYMVDKSDLISTWDYYAVPLGADARAKIGQVTISESPEEDGPEDDWMTVEGLLGPAAEEMGVNDSFTFSYYGGVLYTMTDVQNIDGYYGQLLYLGVNAQGTAPYSGDYLMVLGATGTDGYLALARTTNSGIQFVGIYYGIYADTEGQMPTGDYVAYTDIMLVDQSVDTGAGTAALSGMSAIDKISLEWSKGPANYVETPDGRMKSLIDRYSGSLRHVNASLAGIEAKVDSRSVAFDASPAIPEQNVSGPFLNMKEFRAR</sequence>
<dbReference type="EMBL" id="JADILX010000001">
    <property type="protein sequence ID" value="MBO8484801.1"/>
    <property type="molecule type" value="Genomic_DNA"/>
</dbReference>
<accession>A0A9D9J1E3</accession>
<evidence type="ECO:0000313" key="3">
    <source>
        <dbReference type="Proteomes" id="UP000823750"/>
    </source>
</evidence>
<comment type="caution">
    <text evidence="2">The sequence shown here is derived from an EMBL/GenBank/DDBJ whole genome shotgun (WGS) entry which is preliminary data.</text>
</comment>
<evidence type="ECO:0000256" key="1">
    <source>
        <dbReference type="SAM" id="SignalP"/>
    </source>
</evidence>
<dbReference type="PROSITE" id="PS51257">
    <property type="entry name" value="PROKAR_LIPOPROTEIN"/>
    <property type="match status" value="1"/>
</dbReference>
<keyword evidence="1" id="KW-0732">Signal</keyword>
<reference evidence="2" key="1">
    <citation type="submission" date="2020-10" db="EMBL/GenBank/DDBJ databases">
        <authorList>
            <person name="Gilroy R."/>
        </authorList>
    </citation>
    <scope>NUCLEOTIDE SEQUENCE</scope>
    <source>
        <strain evidence="2">B2-16538</strain>
    </source>
</reference>